<dbReference type="PROSITE" id="PS00501">
    <property type="entry name" value="SPASE_I_1"/>
    <property type="match status" value="1"/>
</dbReference>
<feature type="active site" evidence="4">
    <location>
        <position position="83"/>
    </location>
</feature>
<evidence type="ECO:0000256" key="5">
    <source>
        <dbReference type="RuleBase" id="RU362042"/>
    </source>
</evidence>
<dbReference type="Proteomes" id="UP000017973">
    <property type="component" value="Unassembled WGS sequence"/>
</dbReference>
<evidence type="ECO:0000256" key="6">
    <source>
        <dbReference type="SAM" id="SignalP"/>
    </source>
</evidence>
<feature type="domain" description="Peptidase S26" evidence="7">
    <location>
        <begin position="16"/>
        <end position="87"/>
    </location>
</feature>
<gene>
    <name evidence="8" type="ORF">T458_18815</name>
</gene>
<protein>
    <recommendedName>
        <fullName evidence="5">Signal peptidase I</fullName>
        <ecNumber evidence="5">3.4.21.89</ecNumber>
    </recommendedName>
</protein>
<dbReference type="GO" id="GO:0009003">
    <property type="term" value="F:signal peptidase activity"/>
    <property type="evidence" value="ECO:0007669"/>
    <property type="project" value="UniProtKB-EC"/>
</dbReference>
<dbReference type="EC" id="3.4.21.89" evidence="5"/>
<dbReference type="InterPro" id="IPR000223">
    <property type="entry name" value="Pept_S26A_signal_pept_1"/>
</dbReference>
<dbReference type="EMBL" id="AYJU01000017">
    <property type="protein sequence ID" value="EST52972.1"/>
    <property type="molecule type" value="Genomic_DNA"/>
</dbReference>
<organism evidence="8 9">
    <name type="scientific">Brevibacillus panacihumi W25</name>
    <dbReference type="NCBI Taxonomy" id="1408254"/>
    <lineage>
        <taxon>Bacteria</taxon>
        <taxon>Bacillati</taxon>
        <taxon>Bacillota</taxon>
        <taxon>Bacilli</taxon>
        <taxon>Bacillales</taxon>
        <taxon>Paenibacillaceae</taxon>
        <taxon>Brevibacillus</taxon>
    </lineage>
</organism>
<dbReference type="GO" id="GO:0005886">
    <property type="term" value="C:plasma membrane"/>
    <property type="evidence" value="ECO:0007669"/>
    <property type="project" value="UniProtKB-SubCell"/>
</dbReference>
<dbReference type="eggNOG" id="COG0681">
    <property type="taxonomic scope" value="Bacteria"/>
</dbReference>
<dbReference type="Pfam" id="PF10502">
    <property type="entry name" value="Peptidase_S26"/>
    <property type="match status" value="1"/>
</dbReference>
<dbReference type="PATRIC" id="fig|1408254.3.peg.3704"/>
<evidence type="ECO:0000259" key="7">
    <source>
        <dbReference type="Pfam" id="PF10502"/>
    </source>
</evidence>
<dbReference type="AlphaFoldDB" id="V6M3R5"/>
<keyword evidence="2 5" id="KW-0645">Protease</keyword>
<evidence type="ECO:0000256" key="4">
    <source>
        <dbReference type="PIRSR" id="PIRSR600223-1"/>
    </source>
</evidence>
<name>V6M3R5_9BACL</name>
<feature type="active site" evidence="4">
    <location>
        <position position="42"/>
    </location>
</feature>
<comment type="similarity">
    <text evidence="5">Belongs to the peptidase S26 family.</text>
</comment>
<sequence>MEKNDKVIRMKTIFLLLSVFFASLASVQPEHSKSVFISEGESMAPTLKNNDRFLVDKTYYDSHPIQRGDVVVIQLANNRQFVKRVIACNC</sequence>
<dbReference type="NCBIfam" id="TIGR02227">
    <property type="entry name" value="sigpep_I_bact"/>
    <property type="match status" value="1"/>
</dbReference>
<keyword evidence="3 5" id="KW-0378">Hydrolase</keyword>
<dbReference type="GO" id="GO:0006465">
    <property type="term" value="P:signal peptide processing"/>
    <property type="evidence" value="ECO:0007669"/>
    <property type="project" value="InterPro"/>
</dbReference>
<dbReference type="STRING" id="1408254.T458_18815"/>
<reference evidence="8 9" key="1">
    <citation type="journal article" date="2014" name="Genome Announc.">
        <title>Draft Genome Sequence of Brevibacillus panacihumi Strain W25, a Halotolerant Hydrocarbon-Degrading Bacterium.</title>
        <authorList>
            <person name="Wang X."/>
            <person name="Jin D."/>
            <person name="Zhou L."/>
            <person name="Wu L."/>
            <person name="An W."/>
            <person name="Chen Y."/>
            <person name="Zhao L."/>
        </authorList>
    </citation>
    <scope>NUCLEOTIDE SEQUENCE [LARGE SCALE GENOMIC DNA]</scope>
    <source>
        <strain evidence="8 9">W25</strain>
    </source>
</reference>
<dbReference type="InterPro" id="IPR036286">
    <property type="entry name" value="LexA/Signal_pep-like_sf"/>
</dbReference>
<comment type="subcellular location">
    <subcellularLocation>
        <location evidence="1">Cell membrane</location>
        <topology evidence="1">Single-pass type II membrane protein</topology>
    </subcellularLocation>
    <subcellularLocation>
        <location evidence="5">Membrane</location>
        <topology evidence="5">Single-pass type II membrane protein</topology>
    </subcellularLocation>
</comment>
<keyword evidence="6" id="KW-0732">Signal</keyword>
<feature type="signal peptide" evidence="6">
    <location>
        <begin position="1"/>
        <end position="25"/>
    </location>
</feature>
<evidence type="ECO:0000313" key="8">
    <source>
        <dbReference type="EMBL" id="EST52972.1"/>
    </source>
</evidence>
<dbReference type="InterPro" id="IPR019533">
    <property type="entry name" value="Peptidase_S26"/>
</dbReference>
<evidence type="ECO:0000256" key="2">
    <source>
        <dbReference type="ARBA" id="ARBA00022670"/>
    </source>
</evidence>
<comment type="catalytic activity">
    <reaction evidence="5">
        <text>Cleavage of hydrophobic, N-terminal signal or leader sequences from secreted and periplasmic proteins.</text>
        <dbReference type="EC" id="3.4.21.89"/>
    </reaction>
</comment>
<proteinExistence type="inferred from homology"/>
<dbReference type="CDD" id="cd06530">
    <property type="entry name" value="S26_SPase_I"/>
    <property type="match status" value="1"/>
</dbReference>
<dbReference type="Gene3D" id="2.10.109.10">
    <property type="entry name" value="Umud Fragment, subunit A"/>
    <property type="match status" value="1"/>
</dbReference>
<dbReference type="HOGENOM" id="CLU_2435090_0_0_9"/>
<feature type="chain" id="PRO_5039514079" description="Signal peptidase I" evidence="6">
    <location>
        <begin position="26"/>
        <end position="90"/>
    </location>
</feature>
<evidence type="ECO:0000313" key="9">
    <source>
        <dbReference type="Proteomes" id="UP000017973"/>
    </source>
</evidence>
<accession>V6M3R5</accession>
<keyword evidence="9" id="KW-1185">Reference proteome</keyword>
<evidence type="ECO:0000256" key="3">
    <source>
        <dbReference type="ARBA" id="ARBA00022801"/>
    </source>
</evidence>
<dbReference type="InterPro" id="IPR019756">
    <property type="entry name" value="Pept_S26A_signal_pept_1_Ser-AS"/>
</dbReference>
<evidence type="ECO:0000256" key="1">
    <source>
        <dbReference type="ARBA" id="ARBA00004401"/>
    </source>
</evidence>
<comment type="caution">
    <text evidence="8">The sequence shown here is derived from an EMBL/GenBank/DDBJ whole genome shotgun (WGS) entry which is preliminary data.</text>
</comment>
<dbReference type="SUPFAM" id="SSF51306">
    <property type="entry name" value="LexA/Signal peptidase"/>
    <property type="match status" value="1"/>
</dbReference>
<dbReference type="GO" id="GO:0004252">
    <property type="term" value="F:serine-type endopeptidase activity"/>
    <property type="evidence" value="ECO:0007669"/>
    <property type="project" value="InterPro"/>
</dbReference>